<evidence type="ECO:0000259" key="2">
    <source>
        <dbReference type="PROSITE" id="PS00745"/>
    </source>
</evidence>
<gene>
    <name evidence="3" type="ORF">G6F51_005861</name>
</gene>
<dbReference type="InterPro" id="IPR000352">
    <property type="entry name" value="Pep_chain_release_fac_I"/>
</dbReference>
<dbReference type="InterPro" id="IPR052104">
    <property type="entry name" value="Mito_Release_Factor_mL62"/>
</dbReference>
<dbReference type="FunFam" id="3.30.160.20:FF:000046">
    <property type="entry name" value="Peptidyl-tRNA hydrolase ICT1"/>
    <property type="match status" value="1"/>
</dbReference>
<feature type="compositionally biased region" description="Basic residues" evidence="1">
    <location>
        <begin position="158"/>
        <end position="178"/>
    </location>
</feature>
<dbReference type="GO" id="GO:0016150">
    <property type="term" value="F:translation release factor activity, codon nonspecific"/>
    <property type="evidence" value="ECO:0007669"/>
    <property type="project" value="TreeGrafter"/>
</dbReference>
<dbReference type="OrthoDB" id="270639at2759"/>
<organism evidence="3 4">
    <name type="scientific">Rhizopus oryzae</name>
    <name type="common">Mucormycosis agent</name>
    <name type="synonym">Rhizopus arrhizus var. delemar</name>
    <dbReference type="NCBI Taxonomy" id="64495"/>
    <lineage>
        <taxon>Eukaryota</taxon>
        <taxon>Fungi</taxon>
        <taxon>Fungi incertae sedis</taxon>
        <taxon>Mucoromycota</taxon>
        <taxon>Mucoromycotina</taxon>
        <taxon>Mucoromycetes</taxon>
        <taxon>Mucorales</taxon>
        <taxon>Mucorineae</taxon>
        <taxon>Rhizopodaceae</taxon>
        <taxon>Rhizopus</taxon>
    </lineage>
</organism>
<dbReference type="GO" id="GO:0070126">
    <property type="term" value="P:mitochondrial translational termination"/>
    <property type="evidence" value="ECO:0007669"/>
    <property type="project" value="TreeGrafter"/>
</dbReference>
<dbReference type="SUPFAM" id="SSF110916">
    <property type="entry name" value="Peptidyl-tRNA hydrolase domain-like"/>
    <property type="match status" value="1"/>
</dbReference>
<name>A0A9P6YCA0_RHIOR</name>
<dbReference type="AlphaFoldDB" id="A0A9P6YCA0"/>
<sequence>MFFISKSHWQLNLRSLKRSFTSKPWTYEEAYAWQRSFNEQKIPKEHVTIAFSRSSGPGGQNVNKVNTKVDLRLSLPKATWIPDYAKTKLRSTSSIKKSKNDELIITSDKTRSQAKNIKDCYDKLVCVIKEAVAVQKEPDEMTLERVRQLQNLQEKNRKDFKKRLSQKKSDRRSKGKDY</sequence>
<dbReference type="GO" id="GO:0005762">
    <property type="term" value="C:mitochondrial large ribosomal subunit"/>
    <property type="evidence" value="ECO:0007669"/>
    <property type="project" value="TreeGrafter"/>
</dbReference>
<evidence type="ECO:0000313" key="4">
    <source>
        <dbReference type="Proteomes" id="UP000717996"/>
    </source>
</evidence>
<reference evidence="3" key="1">
    <citation type="journal article" date="2020" name="Microb. Genom.">
        <title>Genetic diversity of clinical and environmental Mucorales isolates obtained from an investigation of mucormycosis cases among solid organ transplant recipients.</title>
        <authorList>
            <person name="Nguyen M.H."/>
            <person name="Kaul D."/>
            <person name="Muto C."/>
            <person name="Cheng S.J."/>
            <person name="Richter R.A."/>
            <person name="Bruno V.M."/>
            <person name="Liu G."/>
            <person name="Beyhan S."/>
            <person name="Sundermann A.J."/>
            <person name="Mounaud S."/>
            <person name="Pasculle A.W."/>
            <person name="Nierman W.C."/>
            <person name="Driscoll E."/>
            <person name="Cumbie R."/>
            <person name="Clancy C.J."/>
            <person name="Dupont C.L."/>
        </authorList>
    </citation>
    <scope>NUCLEOTIDE SEQUENCE</scope>
    <source>
        <strain evidence="3">GL16</strain>
    </source>
</reference>
<dbReference type="Gene3D" id="3.30.160.20">
    <property type="match status" value="1"/>
</dbReference>
<evidence type="ECO:0000313" key="3">
    <source>
        <dbReference type="EMBL" id="KAG1544770.1"/>
    </source>
</evidence>
<dbReference type="PANTHER" id="PTHR11075:SF54">
    <property type="entry name" value="LARGE RIBOSOMAL SUBUNIT PROTEIN ML62"/>
    <property type="match status" value="1"/>
</dbReference>
<evidence type="ECO:0000256" key="1">
    <source>
        <dbReference type="SAM" id="MobiDB-lite"/>
    </source>
</evidence>
<accession>A0A9P6YCA0</accession>
<dbReference type="Pfam" id="PF00472">
    <property type="entry name" value="RF-1"/>
    <property type="match status" value="1"/>
</dbReference>
<dbReference type="Proteomes" id="UP000717996">
    <property type="component" value="Unassembled WGS sequence"/>
</dbReference>
<proteinExistence type="predicted"/>
<dbReference type="PANTHER" id="PTHR11075">
    <property type="entry name" value="PEPTIDE CHAIN RELEASE FACTOR"/>
    <property type="match status" value="1"/>
</dbReference>
<comment type="caution">
    <text evidence="3">The sequence shown here is derived from an EMBL/GenBank/DDBJ whole genome shotgun (WGS) entry which is preliminary data.</text>
</comment>
<feature type="domain" description="Prokaryotic-type class I peptide chain release factors" evidence="2">
    <location>
        <begin position="53"/>
        <end position="69"/>
    </location>
</feature>
<dbReference type="PROSITE" id="PS00745">
    <property type="entry name" value="RF_PROK_I"/>
    <property type="match status" value="1"/>
</dbReference>
<protein>
    <recommendedName>
        <fullName evidence="2">Prokaryotic-type class I peptide chain release factors domain-containing protein</fullName>
    </recommendedName>
</protein>
<feature type="region of interest" description="Disordered" evidence="1">
    <location>
        <begin position="152"/>
        <end position="178"/>
    </location>
</feature>
<dbReference type="GO" id="GO:0004045">
    <property type="term" value="F:peptidyl-tRNA hydrolase activity"/>
    <property type="evidence" value="ECO:0007669"/>
    <property type="project" value="TreeGrafter"/>
</dbReference>
<dbReference type="EMBL" id="JAANIT010000750">
    <property type="protein sequence ID" value="KAG1544770.1"/>
    <property type="molecule type" value="Genomic_DNA"/>
</dbReference>